<evidence type="ECO:0000256" key="3">
    <source>
        <dbReference type="ARBA" id="ARBA00022741"/>
    </source>
</evidence>
<dbReference type="EMBL" id="VDMO01000008">
    <property type="protein sequence ID" value="TNM71341.1"/>
    <property type="molecule type" value="Genomic_DNA"/>
</dbReference>
<dbReference type="EMBL" id="JACHEW010000006">
    <property type="protein sequence ID" value="MBB6016376.1"/>
    <property type="molecule type" value="Genomic_DNA"/>
</dbReference>
<dbReference type="Gene3D" id="3.90.640.10">
    <property type="entry name" value="Actin, Chain A, domain 4"/>
    <property type="match status" value="1"/>
</dbReference>
<evidence type="ECO:0000256" key="7">
    <source>
        <dbReference type="HAMAP-Rule" id="MF_00332"/>
    </source>
</evidence>
<evidence type="ECO:0000313" key="13">
    <source>
        <dbReference type="Proteomes" id="UP000313988"/>
    </source>
</evidence>
<dbReference type="FunFam" id="3.30.420.40:FF:000004">
    <property type="entry name" value="Molecular chaperone DnaK"/>
    <property type="match status" value="1"/>
</dbReference>
<name>A0A5C4Y7B2_9DEIO</name>
<comment type="function">
    <text evidence="7">Acts as a chaperone.</text>
</comment>
<dbReference type="SUPFAM" id="SSF100920">
    <property type="entry name" value="Heat shock protein 70kD (HSP70), peptide-binding domain"/>
    <property type="match status" value="1"/>
</dbReference>
<organism evidence="12 13">
    <name type="scientific">Deinococcus radiopugnans ATCC 19172</name>
    <dbReference type="NCBI Taxonomy" id="585398"/>
    <lineage>
        <taxon>Bacteria</taxon>
        <taxon>Thermotogati</taxon>
        <taxon>Deinococcota</taxon>
        <taxon>Deinococci</taxon>
        <taxon>Deinococcales</taxon>
        <taxon>Deinococcaceae</taxon>
        <taxon>Deinococcus</taxon>
    </lineage>
</organism>
<sequence length="635" mass="68751">MAKAVGIDLGTTNSVISVMEGGRPEVIVNSEGARTTPSVVAYKGDERLVGQIARRQAALNPAATLFEVKRFIGRRWDEVKEEADRSPFNVKEGEGGSVRIEVNGKDYAPEQVSAEVLRKLVADASAKLGQKITDAVITVPAYFDNSQREATKQAGEIAGLNVLRVINEPTAAALAYGLERKGNETVLVFDLGGGTFDVTILELGDGVFEVKSTAGDTHLGGADFDHRIVDWLADEFNKEHNFDLRKDKQALQRLIEAAEKAKIELSNASETSISLPFITFDPETRTPMHLERTLTRAKFEELTADLLRRVRQPVEQALKDAKLDASKIDEVILVGGSTRTPAVKRIVQELIGKTPNESVNPDEAVALGAAVQAGIIQGDSSLGDIVLVDVTPLTLGVEVKGGMIAPMITRNTTVPAKKTEIYTTAENNQPGVEINVLQGERPMANDNKSLGRFKLEGIPPMPAGRPQIEVTFDIDANGILHVTAKEKNSGKEASIRIENTTTLDKSDVEKMVKEAEENAVADKQRREKVEKRNNLDSLRVQALGQIEENASAPQDAKDKLKAAADSAEEAVRSDDDTQIADAQKRLEEELREFMTANQNAAQAGGQPEGQDGGVNIGKEKAEDDDVIDADFKPAP</sequence>
<dbReference type="PROSITE" id="PS00297">
    <property type="entry name" value="HSP70_1"/>
    <property type="match status" value="1"/>
</dbReference>
<keyword evidence="6 7" id="KW-0143">Chaperone</keyword>
<keyword evidence="5 7" id="KW-0346">Stress response</keyword>
<dbReference type="FunFam" id="3.90.640.10:FF:000003">
    <property type="entry name" value="Molecular chaperone DnaK"/>
    <property type="match status" value="1"/>
</dbReference>
<comment type="induction">
    <text evidence="7">By stress conditions e.g. heat shock.</text>
</comment>
<dbReference type="InterPro" id="IPR029047">
    <property type="entry name" value="HSP70_peptide-bd_sf"/>
</dbReference>
<dbReference type="FunFam" id="2.60.34.10:FF:000014">
    <property type="entry name" value="Chaperone protein DnaK HSP70"/>
    <property type="match status" value="1"/>
</dbReference>
<evidence type="ECO:0000256" key="5">
    <source>
        <dbReference type="ARBA" id="ARBA00023016"/>
    </source>
</evidence>
<keyword evidence="4 7" id="KW-0067">ATP-binding</keyword>
<dbReference type="GO" id="GO:0140662">
    <property type="term" value="F:ATP-dependent protein folding chaperone"/>
    <property type="evidence" value="ECO:0007669"/>
    <property type="project" value="InterPro"/>
</dbReference>
<evidence type="ECO:0000313" key="14">
    <source>
        <dbReference type="Proteomes" id="UP000629870"/>
    </source>
</evidence>
<evidence type="ECO:0000313" key="12">
    <source>
        <dbReference type="EMBL" id="TNM71341.1"/>
    </source>
</evidence>
<dbReference type="AlphaFoldDB" id="A0A5C4Y7B2"/>
<dbReference type="Proteomes" id="UP000629870">
    <property type="component" value="Unassembled WGS sequence"/>
</dbReference>
<dbReference type="Pfam" id="PF00012">
    <property type="entry name" value="HSP70"/>
    <property type="match status" value="1"/>
</dbReference>
<feature type="region of interest" description="Disordered" evidence="10">
    <location>
        <begin position="545"/>
        <end position="579"/>
    </location>
</feature>
<evidence type="ECO:0000256" key="10">
    <source>
        <dbReference type="SAM" id="MobiDB-lite"/>
    </source>
</evidence>
<dbReference type="InterPro" id="IPR043129">
    <property type="entry name" value="ATPase_NBD"/>
</dbReference>
<dbReference type="PROSITE" id="PS00329">
    <property type="entry name" value="HSP70_2"/>
    <property type="match status" value="1"/>
</dbReference>
<accession>A0A5C4Y7B2</accession>
<dbReference type="PANTHER" id="PTHR19375">
    <property type="entry name" value="HEAT SHOCK PROTEIN 70KDA"/>
    <property type="match status" value="1"/>
</dbReference>
<dbReference type="CDD" id="cd10234">
    <property type="entry name" value="ASKHA_NBD_HSP70_DnaK-like"/>
    <property type="match status" value="1"/>
</dbReference>
<dbReference type="InterPro" id="IPR012725">
    <property type="entry name" value="Chaperone_DnaK"/>
</dbReference>
<keyword evidence="2 7" id="KW-0597">Phosphoprotein</keyword>
<feature type="modified residue" description="Phosphothreonine; by autocatalysis" evidence="7">
    <location>
        <position position="195"/>
    </location>
</feature>
<dbReference type="GO" id="GO:0005524">
    <property type="term" value="F:ATP binding"/>
    <property type="evidence" value="ECO:0007669"/>
    <property type="project" value="UniProtKB-UniRule"/>
</dbReference>
<dbReference type="InterPro" id="IPR018181">
    <property type="entry name" value="Heat_shock_70_CS"/>
</dbReference>
<feature type="coiled-coil region" evidence="9">
    <location>
        <begin position="505"/>
        <end position="541"/>
    </location>
</feature>
<reference evidence="11 14" key="2">
    <citation type="submission" date="2020-08" db="EMBL/GenBank/DDBJ databases">
        <title>Genomic Encyclopedia of Type Strains, Phase IV (KMG-IV): sequencing the most valuable type-strain genomes for metagenomic binning, comparative biology and taxonomic classification.</title>
        <authorList>
            <person name="Goeker M."/>
        </authorList>
    </citation>
    <scope>NUCLEOTIDE SEQUENCE [LARGE SCALE GENOMIC DNA]</scope>
    <source>
        <strain evidence="11 14">DSM 12027</strain>
    </source>
</reference>
<dbReference type="NCBIfam" id="TIGR02350">
    <property type="entry name" value="prok_dnaK"/>
    <property type="match status" value="1"/>
</dbReference>
<dbReference type="PRINTS" id="PR00301">
    <property type="entry name" value="HEATSHOCK70"/>
</dbReference>
<dbReference type="OrthoDB" id="9766019at2"/>
<feature type="region of interest" description="Disordered" evidence="10">
    <location>
        <begin position="593"/>
        <end position="635"/>
    </location>
</feature>
<reference evidence="12 13" key="1">
    <citation type="submission" date="2019-06" db="EMBL/GenBank/DDBJ databases">
        <title>Genome sequence of Deinococcus radiopugnans ATCC 19172.</title>
        <authorList>
            <person name="Maclea K.S."/>
            <person name="Maynard C.R."/>
        </authorList>
    </citation>
    <scope>NUCLEOTIDE SEQUENCE [LARGE SCALE GENOMIC DNA]</scope>
    <source>
        <strain evidence="12 13">ATCC 19172</strain>
    </source>
</reference>
<protein>
    <recommendedName>
        <fullName evidence="7">Chaperone protein DnaK</fullName>
    </recommendedName>
    <alternativeName>
        <fullName evidence="7">HSP70</fullName>
    </alternativeName>
    <alternativeName>
        <fullName evidence="7">Heat shock 70 kDa protein</fullName>
    </alternativeName>
    <alternativeName>
        <fullName evidence="7">Heat shock protein 70</fullName>
    </alternativeName>
</protein>
<evidence type="ECO:0000256" key="1">
    <source>
        <dbReference type="ARBA" id="ARBA00007381"/>
    </source>
</evidence>
<proteinExistence type="evidence at transcript level"/>
<keyword evidence="9" id="KW-0175">Coiled coil</keyword>
<dbReference type="Proteomes" id="UP000313988">
    <property type="component" value="Unassembled WGS sequence"/>
</dbReference>
<gene>
    <name evidence="7 12" type="primary">dnaK</name>
    <name evidence="12" type="ORF">FHR04_09190</name>
    <name evidence="11" type="ORF">HNQ04_001619</name>
</gene>
<dbReference type="RefSeq" id="WP_139402665.1">
    <property type="nucleotide sequence ID" value="NZ_JACHEW010000006.1"/>
</dbReference>
<dbReference type="Gene3D" id="2.60.34.10">
    <property type="entry name" value="Substrate Binding Domain Of DNAk, Chain A, domain 1"/>
    <property type="match status" value="1"/>
</dbReference>
<dbReference type="Gene3D" id="3.30.420.40">
    <property type="match status" value="2"/>
</dbReference>
<evidence type="ECO:0000256" key="6">
    <source>
        <dbReference type="ARBA" id="ARBA00023186"/>
    </source>
</evidence>
<feature type="coiled-coil region" evidence="9">
    <location>
        <begin position="241"/>
        <end position="271"/>
    </location>
</feature>
<evidence type="ECO:0000256" key="8">
    <source>
        <dbReference type="RuleBase" id="RU003322"/>
    </source>
</evidence>
<evidence type="ECO:0000256" key="2">
    <source>
        <dbReference type="ARBA" id="ARBA00022553"/>
    </source>
</evidence>
<comment type="caution">
    <text evidence="12">The sequence shown here is derived from an EMBL/GenBank/DDBJ whole genome shotgun (WGS) entry which is preliminary data.</text>
</comment>
<comment type="similarity">
    <text evidence="1 7 8">Belongs to the heat shock protein 70 family.</text>
</comment>
<keyword evidence="14" id="KW-1185">Reference proteome</keyword>
<dbReference type="InterPro" id="IPR013126">
    <property type="entry name" value="Hsp_70_fam"/>
</dbReference>
<dbReference type="SUPFAM" id="SSF53067">
    <property type="entry name" value="Actin-like ATPase domain"/>
    <property type="match status" value="2"/>
</dbReference>
<keyword evidence="3 7" id="KW-0547">Nucleotide-binding</keyword>
<feature type="compositionally biased region" description="Low complexity" evidence="10">
    <location>
        <begin position="596"/>
        <end position="605"/>
    </location>
</feature>
<feature type="compositionally biased region" description="Gly residues" evidence="10">
    <location>
        <begin position="606"/>
        <end position="615"/>
    </location>
</feature>
<dbReference type="HAMAP" id="MF_00332">
    <property type="entry name" value="DnaK"/>
    <property type="match status" value="1"/>
</dbReference>
<evidence type="ECO:0000313" key="11">
    <source>
        <dbReference type="EMBL" id="MBB6016376.1"/>
    </source>
</evidence>
<dbReference type="GO" id="GO:0051082">
    <property type="term" value="F:unfolded protein binding"/>
    <property type="evidence" value="ECO:0007669"/>
    <property type="project" value="InterPro"/>
</dbReference>
<dbReference type="NCBIfam" id="NF001413">
    <property type="entry name" value="PRK00290.1"/>
    <property type="match status" value="1"/>
</dbReference>
<evidence type="ECO:0000256" key="4">
    <source>
        <dbReference type="ARBA" id="ARBA00022840"/>
    </source>
</evidence>
<evidence type="ECO:0000256" key="9">
    <source>
        <dbReference type="SAM" id="Coils"/>
    </source>
</evidence>